<dbReference type="Proteomes" id="UP000230066">
    <property type="component" value="Unassembled WGS sequence"/>
</dbReference>
<reference evidence="2 4" key="1">
    <citation type="submission" date="2019-03" db="EMBL/GenBank/DDBJ databases">
        <title>Improved annotation for the trematode Fasciola hepatica.</title>
        <authorList>
            <person name="Choi Y.-J."/>
            <person name="Martin J."/>
            <person name="Mitreva M."/>
        </authorList>
    </citation>
    <scope>NUCLEOTIDE SEQUENCE [LARGE SCALE GENOMIC DNA]</scope>
</reference>
<feature type="region of interest" description="Disordered" evidence="1">
    <location>
        <begin position="75"/>
        <end position="105"/>
    </location>
</feature>
<comment type="caution">
    <text evidence="2">The sequence shown here is derived from an EMBL/GenBank/DDBJ whole genome shotgun (WGS) entry which is preliminary data.</text>
</comment>
<organism evidence="2 4">
    <name type="scientific">Fasciola hepatica</name>
    <name type="common">Liver fluke</name>
    <dbReference type="NCBI Taxonomy" id="6192"/>
    <lineage>
        <taxon>Eukaryota</taxon>
        <taxon>Metazoa</taxon>
        <taxon>Spiralia</taxon>
        <taxon>Lophotrochozoa</taxon>
        <taxon>Platyhelminthes</taxon>
        <taxon>Trematoda</taxon>
        <taxon>Digenea</taxon>
        <taxon>Plagiorchiida</taxon>
        <taxon>Echinostomata</taxon>
        <taxon>Echinostomatoidea</taxon>
        <taxon>Fasciolidae</taxon>
        <taxon>Fasciola</taxon>
    </lineage>
</organism>
<protein>
    <submittedName>
        <fullName evidence="2">Uncharacterized protein</fullName>
    </submittedName>
</protein>
<keyword evidence="4" id="KW-1185">Reference proteome</keyword>
<dbReference type="EMBL" id="JXXN02000574">
    <property type="protein sequence ID" value="THD26956.1"/>
    <property type="molecule type" value="Genomic_DNA"/>
</dbReference>
<feature type="compositionally biased region" description="Polar residues" evidence="1">
    <location>
        <begin position="75"/>
        <end position="91"/>
    </location>
</feature>
<dbReference type="EMBL" id="JXXN02000574">
    <property type="protein sequence ID" value="THD26957.1"/>
    <property type="molecule type" value="Genomic_DNA"/>
</dbReference>
<evidence type="ECO:0000313" key="2">
    <source>
        <dbReference type="EMBL" id="THD26956.1"/>
    </source>
</evidence>
<gene>
    <name evidence="2" type="ORF">D915_002222</name>
    <name evidence="3" type="ORF">D915_002223</name>
</gene>
<sequence>MLASSAYSDITRLVTAVVPGSPTFIGAAILGQPKLIAANMIPSSKTPMQSVRGSMMLTSGASVQPNITMKQTRIMNMLNTKGRSRSGTSNEPPDPKQPAQPYSAEDMSEILSGFAQLATRFLPVAYNAIQVVSELPDPAV</sequence>
<evidence type="ECO:0000256" key="1">
    <source>
        <dbReference type="SAM" id="MobiDB-lite"/>
    </source>
</evidence>
<proteinExistence type="predicted"/>
<dbReference type="AlphaFoldDB" id="A0A4E0RH38"/>
<accession>A0A4E0RH38</accession>
<name>A0A4E0RH38_FASHE</name>
<evidence type="ECO:0000313" key="4">
    <source>
        <dbReference type="Proteomes" id="UP000230066"/>
    </source>
</evidence>
<evidence type="ECO:0000313" key="3">
    <source>
        <dbReference type="EMBL" id="THD26957.1"/>
    </source>
</evidence>